<protein>
    <submittedName>
        <fullName evidence="2">Uncharacterized protein</fullName>
    </submittedName>
</protein>
<sequence>GRPVKFRSTCVKRYYRNNTQEAPVILERESLDESDPISGDVPNNPVTDDENTMTRPYLKNNKGLQPLKRGRGRPKGSRNKVHLIDNDDPDNFE</sequence>
<accession>A0A420HFV8</accession>
<evidence type="ECO:0000313" key="3">
    <source>
        <dbReference type="Proteomes" id="UP000283383"/>
    </source>
</evidence>
<comment type="caution">
    <text evidence="2">The sequence shown here is derived from an EMBL/GenBank/DDBJ whole genome shotgun (WGS) entry which is preliminary data.</text>
</comment>
<reference evidence="2 3" key="1">
    <citation type="journal article" date="2018" name="BMC Genomics">
        <title>Comparative genome analyses reveal sequence features reflecting distinct modes of host-adaptation between dicot and monocot powdery mildew.</title>
        <authorList>
            <person name="Wu Y."/>
            <person name="Ma X."/>
            <person name="Pan Z."/>
            <person name="Kale S.D."/>
            <person name="Song Y."/>
            <person name="King H."/>
            <person name="Zhang Q."/>
            <person name="Presley C."/>
            <person name="Deng X."/>
            <person name="Wei C.I."/>
            <person name="Xiao S."/>
        </authorList>
    </citation>
    <scope>NUCLEOTIDE SEQUENCE [LARGE SCALE GENOMIC DNA]</scope>
    <source>
        <strain evidence="2">UMSG3</strain>
    </source>
</reference>
<organism evidence="2 3">
    <name type="scientific">Golovinomyces cichoracearum</name>
    <dbReference type="NCBI Taxonomy" id="62708"/>
    <lineage>
        <taxon>Eukaryota</taxon>
        <taxon>Fungi</taxon>
        <taxon>Dikarya</taxon>
        <taxon>Ascomycota</taxon>
        <taxon>Pezizomycotina</taxon>
        <taxon>Leotiomycetes</taxon>
        <taxon>Erysiphales</taxon>
        <taxon>Erysiphaceae</taxon>
        <taxon>Golovinomyces</taxon>
    </lineage>
</organism>
<keyword evidence="3" id="KW-1185">Reference proteome</keyword>
<evidence type="ECO:0000256" key="1">
    <source>
        <dbReference type="SAM" id="MobiDB-lite"/>
    </source>
</evidence>
<dbReference type="EMBL" id="MCBQ01019610">
    <property type="protein sequence ID" value="RKF56342.1"/>
    <property type="molecule type" value="Genomic_DNA"/>
</dbReference>
<proteinExistence type="predicted"/>
<gene>
    <name evidence="2" type="ORF">GcM3_196052</name>
</gene>
<dbReference type="AlphaFoldDB" id="A0A420HFV8"/>
<name>A0A420HFV8_9PEZI</name>
<feature type="non-terminal residue" evidence="2">
    <location>
        <position position="1"/>
    </location>
</feature>
<feature type="compositionally biased region" description="Basic residues" evidence="1">
    <location>
        <begin position="68"/>
        <end position="81"/>
    </location>
</feature>
<feature type="region of interest" description="Disordered" evidence="1">
    <location>
        <begin position="17"/>
        <end position="93"/>
    </location>
</feature>
<evidence type="ECO:0000313" key="2">
    <source>
        <dbReference type="EMBL" id="RKF56342.1"/>
    </source>
</evidence>
<dbReference type="Proteomes" id="UP000283383">
    <property type="component" value="Unassembled WGS sequence"/>
</dbReference>